<dbReference type="GO" id="GO:0005634">
    <property type="term" value="C:nucleus"/>
    <property type="evidence" value="ECO:0007669"/>
    <property type="project" value="TreeGrafter"/>
</dbReference>
<dbReference type="OrthoDB" id="66510at2759"/>
<dbReference type="Proteomes" id="UP001151518">
    <property type="component" value="Unassembled WGS sequence"/>
</dbReference>
<dbReference type="Pfam" id="PF09814">
    <property type="entry name" value="HECT_2"/>
    <property type="match status" value="2"/>
</dbReference>
<dbReference type="GO" id="GO:0006513">
    <property type="term" value="P:protein monoubiquitination"/>
    <property type="evidence" value="ECO:0007669"/>
    <property type="project" value="TreeGrafter"/>
</dbReference>
<dbReference type="GO" id="GO:0031624">
    <property type="term" value="F:ubiquitin conjugating enzyme binding"/>
    <property type="evidence" value="ECO:0007669"/>
    <property type="project" value="TreeGrafter"/>
</dbReference>
<dbReference type="EMBL" id="JANBTW010000029">
    <property type="protein sequence ID" value="KAJ2677713.1"/>
    <property type="molecule type" value="Genomic_DNA"/>
</dbReference>
<organism evidence="1 2">
    <name type="scientific">Coemansia spiralis</name>
    <dbReference type="NCBI Taxonomy" id="417178"/>
    <lineage>
        <taxon>Eukaryota</taxon>
        <taxon>Fungi</taxon>
        <taxon>Fungi incertae sedis</taxon>
        <taxon>Zoopagomycota</taxon>
        <taxon>Kickxellomycotina</taxon>
        <taxon>Kickxellomycetes</taxon>
        <taxon>Kickxellales</taxon>
        <taxon>Kickxellaceae</taxon>
        <taxon>Coemansia</taxon>
    </lineage>
</organism>
<dbReference type="GO" id="GO:0051865">
    <property type="term" value="P:protein autoubiquitination"/>
    <property type="evidence" value="ECO:0007669"/>
    <property type="project" value="TreeGrafter"/>
</dbReference>
<sequence length="352" mass="39305">MATYYIEVLDNLGIVDIFVEAADGQNKQESGVGQESIELVDDSTLIISGGEVISLPVSVVLNTATRSSLPNSGLTDKGKSRHWIRIRASISQICREHRQHNTQQLITSVAKPVTSSLLENIRGISCQNCSAKLDNFALQCENKKPSIRELPSAYWSELVDCWVCHPEEDNIKVKDDLLHIFEPESERHKPLHNAAENTNLDTNPLLSSQMWVGETFILIPTLFLKPLPTREIELAENPSAHAVYKFIIESREACKPMVIVHLVGWNTELRAGSYNTKSMQKFERCAKVLFIKAGDAGFDSRAGQSLQDDTSELVSILDDDCIGLIQILTLNSHFIPDQLRTMSGMTRSFLQL</sequence>
<evidence type="ECO:0000313" key="1">
    <source>
        <dbReference type="EMBL" id="KAJ2677713.1"/>
    </source>
</evidence>
<dbReference type="GO" id="GO:0043161">
    <property type="term" value="P:proteasome-mediated ubiquitin-dependent protein catabolic process"/>
    <property type="evidence" value="ECO:0007669"/>
    <property type="project" value="TreeGrafter"/>
</dbReference>
<dbReference type="GO" id="GO:0005829">
    <property type="term" value="C:cytosol"/>
    <property type="evidence" value="ECO:0007669"/>
    <property type="project" value="TreeGrafter"/>
</dbReference>
<dbReference type="InterPro" id="IPR019193">
    <property type="entry name" value="UBQ-conj_enz_E2-bd_prot"/>
</dbReference>
<dbReference type="PANTHER" id="PTHR31531:SF2">
    <property type="entry name" value="E3 UBIQUITIN-PROTEIN LIGASE E3D"/>
    <property type="match status" value="1"/>
</dbReference>
<dbReference type="AlphaFoldDB" id="A0A9W8G7C5"/>
<dbReference type="PANTHER" id="PTHR31531">
    <property type="entry name" value="E3 UBIQUITIN-PROTEIN LIGASE E3D FAMILY MEMBER"/>
    <property type="match status" value="1"/>
</dbReference>
<reference evidence="1" key="1">
    <citation type="submission" date="2022-07" db="EMBL/GenBank/DDBJ databases">
        <title>Phylogenomic reconstructions and comparative analyses of Kickxellomycotina fungi.</title>
        <authorList>
            <person name="Reynolds N.K."/>
            <person name="Stajich J.E."/>
            <person name="Barry K."/>
            <person name="Grigoriev I.V."/>
            <person name="Crous P."/>
            <person name="Smith M.E."/>
        </authorList>
    </citation>
    <scope>NUCLEOTIDE SEQUENCE</scope>
    <source>
        <strain evidence="1">NRRL 3115</strain>
    </source>
</reference>
<evidence type="ECO:0000313" key="2">
    <source>
        <dbReference type="Proteomes" id="UP001151518"/>
    </source>
</evidence>
<dbReference type="GO" id="GO:0030332">
    <property type="term" value="F:cyclin binding"/>
    <property type="evidence" value="ECO:0007669"/>
    <property type="project" value="TreeGrafter"/>
</dbReference>
<comment type="caution">
    <text evidence="1">The sequence shown here is derived from an EMBL/GenBank/DDBJ whole genome shotgun (WGS) entry which is preliminary data.</text>
</comment>
<dbReference type="GO" id="GO:0000151">
    <property type="term" value="C:ubiquitin ligase complex"/>
    <property type="evidence" value="ECO:0007669"/>
    <property type="project" value="TreeGrafter"/>
</dbReference>
<dbReference type="GO" id="GO:0000209">
    <property type="term" value="P:protein polyubiquitination"/>
    <property type="evidence" value="ECO:0007669"/>
    <property type="project" value="TreeGrafter"/>
</dbReference>
<accession>A0A9W8G7C5</accession>
<protein>
    <submittedName>
        <fullName evidence="1">Uncharacterized protein</fullName>
    </submittedName>
</protein>
<dbReference type="GO" id="GO:0061630">
    <property type="term" value="F:ubiquitin protein ligase activity"/>
    <property type="evidence" value="ECO:0007669"/>
    <property type="project" value="TreeGrafter"/>
</dbReference>
<name>A0A9W8G7C5_9FUNG</name>
<gene>
    <name evidence="1" type="ORF">GGI25_002958</name>
</gene>
<proteinExistence type="predicted"/>